<proteinExistence type="predicted"/>
<evidence type="ECO:0000313" key="2">
    <source>
        <dbReference type="EMBL" id="KAH3883195.1"/>
    </source>
</evidence>
<protein>
    <submittedName>
        <fullName evidence="2">Uncharacterized protein</fullName>
    </submittedName>
</protein>
<dbReference type="EMBL" id="JAIWYP010000001">
    <property type="protein sequence ID" value="KAH3883195.1"/>
    <property type="molecule type" value="Genomic_DNA"/>
</dbReference>
<evidence type="ECO:0000256" key="1">
    <source>
        <dbReference type="SAM" id="MobiDB-lite"/>
    </source>
</evidence>
<gene>
    <name evidence="2" type="ORF">DPMN_007148</name>
</gene>
<organism evidence="2 3">
    <name type="scientific">Dreissena polymorpha</name>
    <name type="common">Zebra mussel</name>
    <name type="synonym">Mytilus polymorpha</name>
    <dbReference type="NCBI Taxonomy" id="45954"/>
    <lineage>
        <taxon>Eukaryota</taxon>
        <taxon>Metazoa</taxon>
        <taxon>Spiralia</taxon>
        <taxon>Lophotrochozoa</taxon>
        <taxon>Mollusca</taxon>
        <taxon>Bivalvia</taxon>
        <taxon>Autobranchia</taxon>
        <taxon>Heteroconchia</taxon>
        <taxon>Euheterodonta</taxon>
        <taxon>Imparidentia</taxon>
        <taxon>Neoheterodontei</taxon>
        <taxon>Myida</taxon>
        <taxon>Dreissenoidea</taxon>
        <taxon>Dreissenidae</taxon>
        <taxon>Dreissena</taxon>
    </lineage>
</organism>
<feature type="region of interest" description="Disordered" evidence="1">
    <location>
        <begin position="16"/>
        <end position="35"/>
    </location>
</feature>
<comment type="caution">
    <text evidence="2">The sequence shown here is derived from an EMBL/GenBank/DDBJ whole genome shotgun (WGS) entry which is preliminary data.</text>
</comment>
<keyword evidence="3" id="KW-1185">Reference proteome</keyword>
<name>A0A9D4MVZ8_DREPO</name>
<evidence type="ECO:0000313" key="3">
    <source>
        <dbReference type="Proteomes" id="UP000828390"/>
    </source>
</evidence>
<reference evidence="2" key="1">
    <citation type="journal article" date="2019" name="bioRxiv">
        <title>The Genome of the Zebra Mussel, Dreissena polymorpha: A Resource for Invasive Species Research.</title>
        <authorList>
            <person name="McCartney M.A."/>
            <person name="Auch B."/>
            <person name="Kono T."/>
            <person name="Mallez S."/>
            <person name="Zhang Y."/>
            <person name="Obille A."/>
            <person name="Becker A."/>
            <person name="Abrahante J.E."/>
            <person name="Garbe J."/>
            <person name="Badalamenti J.P."/>
            <person name="Herman A."/>
            <person name="Mangelson H."/>
            <person name="Liachko I."/>
            <person name="Sullivan S."/>
            <person name="Sone E.D."/>
            <person name="Koren S."/>
            <person name="Silverstein K.A.T."/>
            <person name="Beckman K.B."/>
            <person name="Gohl D.M."/>
        </authorList>
    </citation>
    <scope>NUCLEOTIDE SEQUENCE</scope>
    <source>
        <strain evidence="2">Duluth1</strain>
        <tissue evidence="2">Whole animal</tissue>
    </source>
</reference>
<sequence>MTDRCKNSAHALHLNQETILAHRSTGTEPGAMMTSTNKFSAIKKVDNPIQSPRRFVVPCSQIQPNETHVHEIHFFTEL</sequence>
<dbReference type="AlphaFoldDB" id="A0A9D4MVZ8"/>
<dbReference type="Proteomes" id="UP000828390">
    <property type="component" value="Unassembled WGS sequence"/>
</dbReference>
<accession>A0A9D4MVZ8</accession>
<reference evidence="2" key="2">
    <citation type="submission" date="2020-11" db="EMBL/GenBank/DDBJ databases">
        <authorList>
            <person name="McCartney M.A."/>
            <person name="Auch B."/>
            <person name="Kono T."/>
            <person name="Mallez S."/>
            <person name="Becker A."/>
            <person name="Gohl D.M."/>
            <person name="Silverstein K.A.T."/>
            <person name="Koren S."/>
            <person name="Bechman K.B."/>
            <person name="Herman A."/>
            <person name="Abrahante J.E."/>
            <person name="Garbe J."/>
        </authorList>
    </citation>
    <scope>NUCLEOTIDE SEQUENCE</scope>
    <source>
        <strain evidence="2">Duluth1</strain>
        <tissue evidence="2">Whole animal</tissue>
    </source>
</reference>